<organism evidence="2 3">
    <name type="scientific">Symbiodinium necroappetens</name>
    <dbReference type="NCBI Taxonomy" id="1628268"/>
    <lineage>
        <taxon>Eukaryota</taxon>
        <taxon>Sar</taxon>
        <taxon>Alveolata</taxon>
        <taxon>Dinophyceae</taxon>
        <taxon>Suessiales</taxon>
        <taxon>Symbiodiniaceae</taxon>
        <taxon>Symbiodinium</taxon>
    </lineage>
</organism>
<proteinExistence type="predicted"/>
<dbReference type="CDD" id="cd06257">
    <property type="entry name" value="DnaJ"/>
    <property type="match status" value="1"/>
</dbReference>
<dbReference type="PROSITE" id="PS50076">
    <property type="entry name" value="DNAJ_2"/>
    <property type="match status" value="1"/>
</dbReference>
<dbReference type="OrthoDB" id="441533at2759"/>
<keyword evidence="3" id="KW-1185">Reference proteome</keyword>
<protein>
    <submittedName>
        <fullName evidence="2">DnaJ protein</fullName>
    </submittedName>
</protein>
<evidence type="ECO:0000313" key="3">
    <source>
        <dbReference type="Proteomes" id="UP000601435"/>
    </source>
</evidence>
<dbReference type="Gene3D" id="1.10.287.110">
    <property type="entry name" value="DnaJ domain"/>
    <property type="match status" value="1"/>
</dbReference>
<dbReference type="InterPro" id="IPR050817">
    <property type="entry name" value="DjlA_DnaK_co-chaperone"/>
</dbReference>
<dbReference type="SMART" id="SM00271">
    <property type="entry name" value="DnaJ"/>
    <property type="match status" value="1"/>
</dbReference>
<dbReference type="PROSITE" id="PS00636">
    <property type="entry name" value="DNAJ_1"/>
    <property type="match status" value="1"/>
</dbReference>
<sequence length="477" mass="51722">MPRLGRRQGSSFAFLGLLVLVGSLSTVCFVCGPHRLKKIGNPLTTDIRRFGGVAQAPALEDLQTQAESAGNVTEDEFWRLVDDSKVSEVIISSWSEKQLIARVEGELVAVVEESEVEDLRNELLVRGIPAAQLQFFRCDIRLERRSSVFNLGRGEISFVPSALQTASWSDHAAVEELSRILESVGVTSKVEVEGVEVTRVDWPIGASVAVPALEVEGQSLMEAKPADAVVAEDLGLLNKDLRILERAMEGVERSVEADFQAVRGFADAVAEAVSGGTYYQILGVAPDASSDDIKLQYRKLALKLHPDKNQNDPQATEKFQELQEAYEVLSDPERRSAYDQNSDFIMKAFAESTGQTEEQESFLAVPSSRTFWCLLVEACLSDDAKTIAQLAQQLEDELLGGSEIVMPSSLASSVSIAGTGRMLSSEITPKNPLLDSCAVACLNLSDAACLPLGSQQGGIQMGGYRLIMDHISKPSPS</sequence>
<gene>
    <name evidence="2" type="primary">dnaJ</name>
    <name evidence="2" type="ORF">SNEC2469_LOCUS25669</name>
</gene>
<dbReference type="InterPro" id="IPR018253">
    <property type="entry name" value="DnaJ_domain_CS"/>
</dbReference>
<dbReference type="Pfam" id="PF00226">
    <property type="entry name" value="DnaJ"/>
    <property type="match status" value="1"/>
</dbReference>
<dbReference type="SUPFAM" id="SSF46565">
    <property type="entry name" value="Chaperone J-domain"/>
    <property type="match status" value="1"/>
</dbReference>
<dbReference type="PANTHER" id="PTHR24074">
    <property type="entry name" value="CO-CHAPERONE PROTEIN DJLA"/>
    <property type="match status" value="1"/>
</dbReference>
<dbReference type="InterPro" id="IPR036869">
    <property type="entry name" value="J_dom_sf"/>
</dbReference>
<comment type="caution">
    <text evidence="2">The sequence shown here is derived from an EMBL/GenBank/DDBJ whole genome shotgun (WGS) entry which is preliminary data.</text>
</comment>
<dbReference type="AlphaFoldDB" id="A0A812ZW71"/>
<name>A0A812ZW71_9DINO</name>
<evidence type="ECO:0000313" key="2">
    <source>
        <dbReference type="EMBL" id="CAE7843220.1"/>
    </source>
</evidence>
<dbReference type="InterPro" id="IPR001623">
    <property type="entry name" value="DnaJ_domain"/>
</dbReference>
<accession>A0A812ZW71</accession>
<dbReference type="EMBL" id="CAJNJA010050942">
    <property type="protein sequence ID" value="CAE7843220.1"/>
    <property type="molecule type" value="Genomic_DNA"/>
</dbReference>
<dbReference type="Proteomes" id="UP000601435">
    <property type="component" value="Unassembled WGS sequence"/>
</dbReference>
<feature type="domain" description="J" evidence="1">
    <location>
        <begin position="277"/>
        <end position="342"/>
    </location>
</feature>
<evidence type="ECO:0000259" key="1">
    <source>
        <dbReference type="PROSITE" id="PS50076"/>
    </source>
</evidence>
<reference evidence="2" key="1">
    <citation type="submission" date="2021-02" db="EMBL/GenBank/DDBJ databases">
        <authorList>
            <person name="Dougan E. K."/>
            <person name="Rhodes N."/>
            <person name="Thang M."/>
            <person name="Chan C."/>
        </authorList>
    </citation>
    <scope>NUCLEOTIDE SEQUENCE</scope>
</reference>
<dbReference type="PRINTS" id="PR00625">
    <property type="entry name" value="JDOMAIN"/>
</dbReference>